<protein>
    <submittedName>
        <fullName evidence="1">Uncharacterized protein</fullName>
    </submittedName>
</protein>
<dbReference type="EMBL" id="MSFN02000007">
    <property type="protein sequence ID" value="PTU18917.1"/>
    <property type="molecule type" value="Genomic_DNA"/>
</dbReference>
<gene>
    <name evidence="1" type="ORF">P175DRAFT_0338727</name>
</gene>
<organism evidence="1 2">
    <name type="scientific">Aspergillus ochraceoroseus IBT 24754</name>
    <dbReference type="NCBI Taxonomy" id="1392256"/>
    <lineage>
        <taxon>Eukaryota</taxon>
        <taxon>Fungi</taxon>
        <taxon>Dikarya</taxon>
        <taxon>Ascomycota</taxon>
        <taxon>Pezizomycotina</taxon>
        <taxon>Eurotiomycetes</taxon>
        <taxon>Eurotiomycetidae</taxon>
        <taxon>Eurotiales</taxon>
        <taxon>Aspergillaceae</taxon>
        <taxon>Aspergillus</taxon>
        <taxon>Aspergillus subgen. Nidulantes</taxon>
    </lineage>
</organism>
<comment type="caution">
    <text evidence="1">The sequence shown here is derived from an EMBL/GenBank/DDBJ whole genome shotgun (WGS) entry which is preliminary data.</text>
</comment>
<dbReference type="RefSeq" id="XP_040750309.1">
    <property type="nucleotide sequence ID" value="XM_040892874.1"/>
</dbReference>
<sequence length="77" mass="8548">MTREGEGERGTIYCLVCGCPGGAGKRKHAACDHRSARIRFQSRESPPAYESKGIQRLSLLYLSFWACLCASKHLEVC</sequence>
<dbReference type="VEuPathDB" id="FungiDB:P175DRAFT_0338727"/>
<reference evidence="1 2" key="1">
    <citation type="journal article" date="2018" name="Proc. Natl. Acad. Sci. U.S.A.">
        <title>Linking secondary metabolites to gene clusters through genome sequencing of six diverse Aspergillus species.</title>
        <authorList>
            <person name="Kaerboelling I."/>
            <person name="Vesth T.C."/>
            <person name="Frisvad J.C."/>
            <person name="Nybo J.L."/>
            <person name="Theobald S."/>
            <person name="Kuo A."/>
            <person name="Bowyer P."/>
            <person name="Matsuda Y."/>
            <person name="Mondo S."/>
            <person name="Lyhne E.K."/>
            <person name="Kogle M.E."/>
            <person name="Clum A."/>
            <person name="Lipzen A."/>
            <person name="Salamov A."/>
            <person name="Ngan C.Y."/>
            <person name="Daum C."/>
            <person name="Chiniquy J."/>
            <person name="Barry K."/>
            <person name="LaButti K."/>
            <person name="Haridas S."/>
            <person name="Simmons B.A."/>
            <person name="Magnuson J.K."/>
            <person name="Mortensen U.H."/>
            <person name="Larsen T.O."/>
            <person name="Grigoriev I.V."/>
            <person name="Baker S.E."/>
            <person name="Andersen M.R."/>
        </authorList>
    </citation>
    <scope>NUCLEOTIDE SEQUENCE [LARGE SCALE GENOMIC DNA]</scope>
    <source>
        <strain evidence="1 2">IBT 24754</strain>
    </source>
</reference>
<evidence type="ECO:0000313" key="2">
    <source>
        <dbReference type="Proteomes" id="UP000244073"/>
    </source>
</evidence>
<evidence type="ECO:0000313" key="1">
    <source>
        <dbReference type="EMBL" id="PTU18917.1"/>
    </source>
</evidence>
<dbReference type="GeneID" id="63809756"/>
<accession>A0A2T5LRL3</accession>
<proteinExistence type="predicted"/>
<dbReference type="Proteomes" id="UP000244073">
    <property type="component" value="Unassembled WGS sequence"/>
</dbReference>
<name>A0A2T5LRL3_9EURO</name>
<dbReference type="AlphaFoldDB" id="A0A2T5LRL3"/>